<reference evidence="10 11" key="1">
    <citation type="submission" date="2018-06" db="EMBL/GenBank/DDBJ databases">
        <title>Genomic Encyclopedia of Type Strains, Phase III (KMG-III): the genomes of soil and plant-associated and newly described type strains.</title>
        <authorList>
            <person name="Whitman W."/>
        </authorList>
    </citation>
    <scope>NUCLEOTIDE SEQUENCE [LARGE SCALE GENOMIC DNA]</scope>
    <source>
        <strain evidence="10 11">CECT 7732</strain>
    </source>
</reference>
<evidence type="ECO:0000256" key="1">
    <source>
        <dbReference type="ARBA" id="ARBA00004651"/>
    </source>
</evidence>
<feature type="transmembrane region" description="Helical" evidence="9">
    <location>
        <begin position="101"/>
        <end position="119"/>
    </location>
</feature>
<protein>
    <submittedName>
        <fullName evidence="10">AGZA family xanthine/uracil permease-like MFS transporter</fullName>
    </submittedName>
</protein>
<dbReference type="PANTHER" id="PTHR43337:SF1">
    <property type="entry name" value="XANTHINE_URACIL PERMEASE C887.17-RELATED"/>
    <property type="match status" value="1"/>
</dbReference>
<dbReference type="PIRSF" id="PIRSF005353">
    <property type="entry name" value="PbuG"/>
    <property type="match status" value="1"/>
</dbReference>
<feature type="transmembrane region" description="Helical" evidence="9">
    <location>
        <begin position="413"/>
        <end position="429"/>
    </location>
</feature>
<feature type="transmembrane region" description="Helical" evidence="9">
    <location>
        <begin position="234"/>
        <end position="262"/>
    </location>
</feature>
<dbReference type="AlphaFoldDB" id="A0A366D1I8"/>
<dbReference type="InterPro" id="IPR045018">
    <property type="entry name" value="Azg-like"/>
</dbReference>
<dbReference type="Proteomes" id="UP000252086">
    <property type="component" value="Unassembled WGS sequence"/>
</dbReference>
<feature type="transmembrane region" description="Helical" evidence="9">
    <location>
        <begin position="49"/>
        <end position="69"/>
    </location>
</feature>
<dbReference type="OrthoDB" id="9808458at2"/>
<feature type="transmembrane region" description="Helical" evidence="9">
    <location>
        <begin position="375"/>
        <end position="401"/>
    </location>
</feature>
<keyword evidence="7 8" id="KW-0472">Membrane</keyword>
<dbReference type="GO" id="GO:0005886">
    <property type="term" value="C:plasma membrane"/>
    <property type="evidence" value="ECO:0007669"/>
    <property type="project" value="UniProtKB-SubCell"/>
</dbReference>
<dbReference type="EMBL" id="QNRF01000003">
    <property type="protein sequence ID" value="RBO83911.1"/>
    <property type="molecule type" value="Genomic_DNA"/>
</dbReference>
<keyword evidence="11" id="KW-1185">Reference proteome</keyword>
<sequence length="430" mass="44821">MLERLFQLKAHNTTVRNEVVGGITTFLTMAYIIFVNPSILAQAGMDQGAVFVATCLAAAIGCLIMGLYANYPIAMAPGMGLNAFFTYGVVLGMGYSWEQALGAVFLSGILFIIISIFRIREWVINAIPSSLKLGIAAGIGLFLAMIALQNAGIIVKNPATMVALGDLSSPSAIYGLMGFFIICALAYLNVTGAVMIGILVITVLSMILGQNQFGGLVSMPPSVAPTFLAMDIEGAFQISMISVVFAFFFVDLFDTSGTLVGVGQRGGLLDKDGKLPRLKKALLADSTATVAGAALGTSSTTSYIESASGVAAGGRTGLTAVVVAALFLLSLFFAPLAGSIPAYATAGALMYVAVLMTSSLARVEWEDISEAAPVLIAAFTMPLTYSIADGIALSFISYAVIKLLSGQGKQVSLAVYTLAALFIAKFFIFV</sequence>
<evidence type="ECO:0000256" key="9">
    <source>
        <dbReference type="SAM" id="Phobius"/>
    </source>
</evidence>
<feature type="transmembrane region" description="Helical" evidence="9">
    <location>
        <begin position="195"/>
        <end position="214"/>
    </location>
</feature>
<keyword evidence="4 8" id="KW-1003">Cell membrane</keyword>
<dbReference type="InterPro" id="IPR026033">
    <property type="entry name" value="Azg-like_bact_archaea"/>
</dbReference>
<evidence type="ECO:0000313" key="11">
    <source>
        <dbReference type="Proteomes" id="UP000252086"/>
    </source>
</evidence>
<keyword evidence="5 8" id="KW-0812">Transmembrane</keyword>
<evidence type="ECO:0000256" key="5">
    <source>
        <dbReference type="ARBA" id="ARBA00022692"/>
    </source>
</evidence>
<evidence type="ECO:0000256" key="3">
    <source>
        <dbReference type="ARBA" id="ARBA00022448"/>
    </source>
</evidence>
<gene>
    <name evidence="10" type="ORF">DFP76_103185</name>
</gene>
<comment type="subcellular location">
    <subcellularLocation>
        <location evidence="1 8">Cell membrane</location>
        <topology evidence="1 8">Multi-pass membrane protein</topology>
    </subcellularLocation>
</comment>
<evidence type="ECO:0000256" key="7">
    <source>
        <dbReference type="ARBA" id="ARBA00023136"/>
    </source>
</evidence>
<feature type="transmembrane region" description="Helical" evidence="9">
    <location>
        <begin position="343"/>
        <end position="363"/>
    </location>
</feature>
<evidence type="ECO:0000256" key="2">
    <source>
        <dbReference type="ARBA" id="ARBA00005697"/>
    </source>
</evidence>
<proteinExistence type="inferred from homology"/>
<dbReference type="InterPro" id="IPR006043">
    <property type="entry name" value="NCS2"/>
</dbReference>
<keyword evidence="6 8" id="KW-1133">Transmembrane helix</keyword>
<dbReference type="Pfam" id="PF00860">
    <property type="entry name" value="Xan_ur_permease"/>
    <property type="match status" value="1"/>
</dbReference>
<dbReference type="GO" id="GO:0015207">
    <property type="term" value="F:adenine transmembrane transporter activity"/>
    <property type="evidence" value="ECO:0007669"/>
    <property type="project" value="TreeGrafter"/>
</dbReference>
<feature type="transmembrane region" description="Helical" evidence="9">
    <location>
        <begin position="76"/>
        <end position="95"/>
    </location>
</feature>
<evidence type="ECO:0000256" key="6">
    <source>
        <dbReference type="ARBA" id="ARBA00022989"/>
    </source>
</evidence>
<organism evidence="10 11">
    <name type="scientific">Marinomonas aquiplantarum</name>
    <dbReference type="NCBI Taxonomy" id="491951"/>
    <lineage>
        <taxon>Bacteria</taxon>
        <taxon>Pseudomonadati</taxon>
        <taxon>Pseudomonadota</taxon>
        <taxon>Gammaproteobacteria</taxon>
        <taxon>Oceanospirillales</taxon>
        <taxon>Oceanospirillaceae</taxon>
        <taxon>Marinomonas</taxon>
    </lineage>
</organism>
<comment type="caution">
    <text evidence="10">The sequence shown here is derived from an EMBL/GenBank/DDBJ whole genome shotgun (WGS) entry which is preliminary data.</text>
</comment>
<name>A0A366D1I8_9GAMM</name>
<evidence type="ECO:0000256" key="8">
    <source>
        <dbReference type="PIRNR" id="PIRNR005353"/>
    </source>
</evidence>
<feature type="transmembrane region" description="Helical" evidence="9">
    <location>
        <begin position="131"/>
        <end position="151"/>
    </location>
</feature>
<evidence type="ECO:0000256" key="4">
    <source>
        <dbReference type="ARBA" id="ARBA00022475"/>
    </source>
</evidence>
<keyword evidence="3 8" id="KW-0813">Transport</keyword>
<dbReference type="PANTHER" id="PTHR43337">
    <property type="entry name" value="XANTHINE/URACIL PERMEASE C887.17-RELATED"/>
    <property type="match status" value="1"/>
</dbReference>
<feature type="transmembrane region" description="Helical" evidence="9">
    <location>
        <begin position="20"/>
        <end position="43"/>
    </location>
</feature>
<evidence type="ECO:0000313" key="10">
    <source>
        <dbReference type="EMBL" id="RBO83911.1"/>
    </source>
</evidence>
<accession>A0A366D1I8</accession>
<comment type="similarity">
    <text evidence="2 8">Belongs to the nucleobase:cation symporter-2 (NCS2) (TC 2.A.40) family. Azg-like subfamily.</text>
</comment>
<dbReference type="RefSeq" id="WP_113873898.1">
    <property type="nucleotide sequence ID" value="NZ_QNRF01000003.1"/>
</dbReference>
<feature type="transmembrane region" description="Helical" evidence="9">
    <location>
        <begin position="316"/>
        <end position="336"/>
    </location>
</feature>